<evidence type="ECO:0000256" key="2">
    <source>
        <dbReference type="ARBA" id="ARBA00008969"/>
    </source>
</evidence>
<keyword evidence="7" id="KW-0472">Membrane</keyword>
<organism evidence="8 9">
    <name type="scientific">Lottia gigantea</name>
    <name type="common">Giant owl limpet</name>
    <dbReference type="NCBI Taxonomy" id="225164"/>
    <lineage>
        <taxon>Eukaryota</taxon>
        <taxon>Metazoa</taxon>
        <taxon>Spiralia</taxon>
        <taxon>Lophotrochozoa</taxon>
        <taxon>Mollusca</taxon>
        <taxon>Gastropoda</taxon>
        <taxon>Patellogastropoda</taxon>
        <taxon>Lottioidea</taxon>
        <taxon>Lottiidae</taxon>
        <taxon>Lottia</taxon>
    </lineage>
</organism>
<proteinExistence type="inferred from homology"/>
<comment type="similarity">
    <text evidence="2">Belongs to the mitoguardin family.</text>
</comment>
<evidence type="ECO:0000256" key="3">
    <source>
        <dbReference type="ARBA" id="ARBA00022692"/>
    </source>
</evidence>
<accession>V3ZHS0</accession>
<keyword evidence="6" id="KW-0496">Mitochondrion</keyword>
<evidence type="ECO:0000256" key="1">
    <source>
        <dbReference type="ARBA" id="ARBA00004294"/>
    </source>
</evidence>
<dbReference type="PANTHER" id="PTHR21508:SF5">
    <property type="entry name" value="MITOGUARDIN"/>
    <property type="match status" value="1"/>
</dbReference>
<dbReference type="CTD" id="20233357"/>
<dbReference type="GO" id="GO:0008053">
    <property type="term" value="P:mitochondrial fusion"/>
    <property type="evidence" value="ECO:0007669"/>
    <property type="project" value="InterPro"/>
</dbReference>
<dbReference type="InterPro" id="IPR019392">
    <property type="entry name" value="Miga"/>
</dbReference>
<dbReference type="RefSeq" id="XP_009065545.1">
    <property type="nucleotide sequence ID" value="XM_009067297.1"/>
</dbReference>
<gene>
    <name evidence="8" type="ORF">LOTGIDRAFT_132861</name>
</gene>
<dbReference type="KEGG" id="lgi:LOTGIDRAFT_132861"/>
<name>V3ZHS0_LOTGI</name>
<dbReference type="Proteomes" id="UP000030746">
    <property type="component" value="Unassembled WGS sequence"/>
</dbReference>
<evidence type="ECO:0000256" key="4">
    <source>
        <dbReference type="ARBA" id="ARBA00022787"/>
    </source>
</evidence>
<dbReference type="OMA" id="SEFFPHF"/>
<keyword evidence="3" id="KW-0812">Transmembrane</keyword>
<dbReference type="OrthoDB" id="8880065at2759"/>
<dbReference type="GeneID" id="20233357"/>
<dbReference type="HOGENOM" id="CLU_031519_0_1_1"/>
<reference evidence="8 9" key="1">
    <citation type="journal article" date="2013" name="Nature">
        <title>Insights into bilaterian evolution from three spiralian genomes.</title>
        <authorList>
            <person name="Simakov O."/>
            <person name="Marletaz F."/>
            <person name="Cho S.J."/>
            <person name="Edsinger-Gonzales E."/>
            <person name="Havlak P."/>
            <person name="Hellsten U."/>
            <person name="Kuo D.H."/>
            <person name="Larsson T."/>
            <person name="Lv J."/>
            <person name="Arendt D."/>
            <person name="Savage R."/>
            <person name="Osoegawa K."/>
            <person name="de Jong P."/>
            <person name="Grimwood J."/>
            <person name="Chapman J.A."/>
            <person name="Shapiro H."/>
            <person name="Aerts A."/>
            <person name="Otillar R.P."/>
            <person name="Terry A.Y."/>
            <person name="Boore J.L."/>
            <person name="Grigoriev I.V."/>
            <person name="Lindberg D.R."/>
            <person name="Seaver E.C."/>
            <person name="Weisblat D.A."/>
            <person name="Putnam N.H."/>
            <person name="Rokhsar D.S."/>
        </authorList>
    </citation>
    <scope>NUCLEOTIDE SEQUENCE [LARGE SCALE GENOMIC DNA]</scope>
</reference>
<evidence type="ECO:0000313" key="8">
    <source>
        <dbReference type="EMBL" id="ESO83762.1"/>
    </source>
</evidence>
<evidence type="ECO:0000313" key="9">
    <source>
        <dbReference type="Proteomes" id="UP000030746"/>
    </source>
</evidence>
<evidence type="ECO:0000256" key="6">
    <source>
        <dbReference type="ARBA" id="ARBA00023128"/>
    </source>
</evidence>
<evidence type="ECO:0008006" key="10">
    <source>
        <dbReference type="Google" id="ProtNLM"/>
    </source>
</evidence>
<dbReference type="Pfam" id="PF10265">
    <property type="entry name" value="Miga"/>
    <property type="match status" value="1"/>
</dbReference>
<comment type="subcellular location">
    <subcellularLocation>
        <location evidence="1">Mitochondrion outer membrane</location>
    </subcellularLocation>
</comment>
<dbReference type="GO" id="GO:0005741">
    <property type="term" value="C:mitochondrial outer membrane"/>
    <property type="evidence" value="ECO:0007669"/>
    <property type="project" value="UniProtKB-SubCell"/>
</dbReference>
<evidence type="ECO:0000256" key="7">
    <source>
        <dbReference type="ARBA" id="ARBA00023136"/>
    </source>
</evidence>
<dbReference type="AlphaFoldDB" id="V3ZHS0"/>
<dbReference type="EMBL" id="KB203598">
    <property type="protein sequence ID" value="ESO83762.1"/>
    <property type="molecule type" value="Genomic_DNA"/>
</dbReference>
<keyword evidence="4" id="KW-1000">Mitochondrion outer membrane</keyword>
<dbReference type="STRING" id="225164.V3ZHS0"/>
<keyword evidence="9" id="KW-1185">Reference proteome</keyword>
<keyword evidence="5" id="KW-1133">Transmembrane helix</keyword>
<protein>
    <recommendedName>
        <fullName evidence="10">Mitoguardin</fullName>
    </recommendedName>
</protein>
<evidence type="ECO:0000256" key="5">
    <source>
        <dbReference type="ARBA" id="ARBA00022989"/>
    </source>
</evidence>
<dbReference type="PANTHER" id="PTHR21508">
    <property type="entry name" value="MITOGUARDIN"/>
    <property type="match status" value="1"/>
</dbReference>
<sequence>MFHFLPLYEAGLMELKYGNVTCRTLRTEMTQCLSDTEYLAKVHCIRLASDELFKDINKREWFIKTGRRIIGNLLIQCDKDPEDFYTSYDKTIEFIKDESNWWKIEEELKGRGVKILTFYDIVLDFIMMDAFDDLEGPPSTVTAVAQNRWLSNGFKETALSTAIWSVLKAKRRLLKISDGFMAHMYSISEHVSPLLAWGFLGPESELKTLCLEFKDLVLGYIQDIFSFDKARYTTVEELASDIFLIAQRTSDLANKKLSS</sequence>